<keyword evidence="1" id="KW-0812">Transmembrane</keyword>
<keyword evidence="1" id="KW-0472">Membrane</keyword>
<evidence type="ECO:0000313" key="2">
    <source>
        <dbReference type="EMBL" id="RDI25105.1"/>
    </source>
</evidence>
<name>A0A370FGC0_9BURK</name>
<accession>A0A370FGC0</accession>
<dbReference type="RefSeq" id="WP_114802963.1">
    <property type="nucleotide sequence ID" value="NZ_QQAV01000004.1"/>
</dbReference>
<sequence>MDSLTQIVLGASVAAVAVPARDRRVALVAGAVLGTLPDLDGLPLAWMGVDAVTNVTWHRGPSHSLPVLLVAGWLMWLLARRWSTRVRAAPRAWLIAIWLALITHPLLDAFTVYGTQLWWPSPTPPVMGGSVFIIDPLYTLPLLVAVIVAAVAGPRARGRRWLSGALVLSSLYLGWSLVAQQRVDHIAARALAAQGLQDAPRLVVASPLNTLLWRVVVMTPDGFLEGERSLVADSGPMRFTHHASEVQALQALSQERAVARLRWFTHGFMKAARDGDDLVVSDLRMGAEPDYSFNYRVARWGDGTWRPVPVALQGGIRNARGMLGRTWQRIWASPG</sequence>
<dbReference type="OrthoDB" id="9781927at2"/>
<dbReference type="EMBL" id="QQAV01000004">
    <property type="protein sequence ID" value="RDI25105.1"/>
    <property type="molecule type" value="Genomic_DNA"/>
</dbReference>
<dbReference type="AlphaFoldDB" id="A0A370FGC0"/>
<dbReference type="STRING" id="433924.NS331_06640"/>
<dbReference type="Proteomes" id="UP000255265">
    <property type="component" value="Unassembled WGS sequence"/>
</dbReference>
<evidence type="ECO:0000313" key="3">
    <source>
        <dbReference type="Proteomes" id="UP000255265"/>
    </source>
</evidence>
<keyword evidence="3" id="KW-1185">Reference proteome</keyword>
<dbReference type="InterPro" id="IPR053170">
    <property type="entry name" value="Transcription_regulator"/>
</dbReference>
<evidence type="ECO:0000256" key="1">
    <source>
        <dbReference type="SAM" id="Phobius"/>
    </source>
</evidence>
<feature type="transmembrane region" description="Helical" evidence="1">
    <location>
        <begin position="63"/>
        <end position="80"/>
    </location>
</feature>
<dbReference type="PANTHER" id="PTHR40031">
    <property type="entry name" value="HYPOTHETICAL MEMBRANE SPANNING PROTEIN"/>
    <property type="match status" value="1"/>
</dbReference>
<comment type="caution">
    <text evidence="2">The sequence shown here is derived from an EMBL/GenBank/DDBJ whole genome shotgun (WGS) entry which is preliminary data.</text>
</comment>
<feature type="transmembrane region" description="Helical" evidence="1">
    <location>
        <begin position="133"/>
        <end position="154"/>
    </location>
</feature>
<dbReference type="Pfam" id="PF04307">
    <property type="entry name" value="YdjM"/>
    <property type="match status" value="1"/>
</dbReference>
<reference evidence="2 3" key="1">
    <citation type="submission" date="2018-07" db="EMBL/GenBank/DDBJ databases">
        <title>Genomic Encyclopedia of Type Strains, Phase IV (KMG-IV): sequencing the most valuable type-strain genomes for metagenomic binning, comparative biology and taxonomic classification.</title>
        <authorList>
            <person name="Goeker M."/>
        </authorList>
    </citation>
    <scope>NUCLEOTIDE SEQUENCE [LARGE SCALE GENOMIC DNA]</scope>
    <source>
        <strain evidence="2 3">DSM 21352</strain>
    </source>
</reference>
<feature type="transmembrane region" description="Helical" evidence="1">
    <location>
        <begin position="92"/>
        <end position="113"/>
    </location>
</feature>
<proteinExistence type="predicted"/>
<dbReference type="InterPro" id="IPR007404">
    <property type="entry name" value="YdjM-like"/>
</dbReference>
<organism evidence="2 3">
    <name type="scientific">Pseudacidovorax intermedius</name>
    <dbReference type="NCBI Taxonomy" id="433924"/>
    <lineage>
        <taxon>Bacteria</taxon>
        <taxon>Pseudomonadati</taxon>
        <taxon>Pseudomonadota</taxon>
        <taxon>Betaproteobacteria</taxon>
        <taxon>Burkholderiales</taxon>
        <taxon>Comamonadaceae</taxon>
        <taxon>Pseudacidovorax</taxon>
    </lineage>
</organism>
<keyword evidence="1" id="KW-1133">Transmembrane helix</keyword>
<protein>
    <submittedName>
        <fullName evidence="2">Inner membrane protein</fullName>
    </submittedName>
</protein>
<gene>
    <name evidence="2" type="ORF">DFR41_104160</name>
</gene>
<dbReference type="PANTHER" id="PTHR40031:SF1">
    <property type="entry name" value="MEMBRANE-BOUND METAL-DEPENDENT HYDROLASE"/>
    <property type="match status" value="1"/>
</dbReference>